<proteinExistence type="predicted"/>
<dbReference type="InterPro" id="IPR002938">
    <property type="entry name" value="FAD-bd"/>
</dbReference>
<dbReference type="SUPFAM" id="SSF51905">
    <property type="entry name" value="FAD/NAD(P)-binding domain"/>
    <property type="match status" value="1"/>
</dbReference>
<sequence>MALSKHSAPAVLDGGSAELRSSVFLIPEEVPVTGDSTGTRAVVLGGSIAGLFAARVLADAYDEVLIVDRDALVGVDGPRRSAPQGRHINGLLARGQQIMEELYPGITEELFADGVPTGDLAGNVRWYFNGKQLKQQSAGLVCVAASRPMLERHIRERTEALPNVVFIEEHDILGLETTPDRSRITGARVQRTGGGEEEVIEADLVVDATGRGSRTPIWLEELGYGRVEEERKKIGLGYVTQHYRMLADPYHGDLSINPAASPQVPRGAIFTKTDGDRVELTTYGLLGDHPPTDQQGLYDWLKTLAVPDIADALQHAEPLDEPVAFRFPTTLRRRYEKLTRFPDGLLVTGDAITCFNPIYAQGMTVSALCALTIRDHLHTGASPQPLQYFRDLAHDVIDPPWEMTNMVDLSFSGVKGDRTAQVRMGQIYLKLVQKAAVVDGEVTAAYMKAAGLVERPDSLMKPALVLRVLWNTARGVAGALTGGGSGQKRPAPVPRPAQSDRSRKDLIAS</sequence>
<dbReference type="Gene3D" id="3.50.50.60">
    <property type="entry name" value="FAD/NAD(P)-binding domain"/>
    <property type="match status" value="1"/>
</dbReference>
<feature type="domain" description="FAD-binding" evidence="2">
    <location>
        <begin position="39"/>
        <end position="366"/>
    </location>
</feature>
<evidence type="ECO:0000256" key="1">
    <source>
        <dbReference type="SAM" id="MobiDB-lite"/>
    </source>
</evidence>
<keyword evidence="3" id="KW-0560">Oxidoreductase</keyword>
<dbReference type="GO" id="GO:0071949">
    <property type="term" value="F:FAD binding"/>
    <property type="evidence" value="ECO:0007669"/>
    <property type="project" value="InterPro"/>
</dbReference>
<dbReference type="PANTHER" id="PTHR43422:SF3">
    <property type="entry name" value="THIAMINE THIAZOLE SYNTHASE"/>
    <property type="match status" value="1"/>
</dbReference>
<dbReference type="Proteomes" id="UP000419138">
    <property type="component" value="Unassembled WGS sequence"/>
</dbReference>
<accession>A0A646KS61</accession>
<feature type="compositionally biased region" description="Basic and acidic residues" evidence="1">
    <location>
        <begin position="498"/>
        <end position="509"/>
    </location>
</feature>
<protein>
    <submittedName>
        <fullName evidence="3">FAD-binding monooxygenase</fullName>
    </submittedName>
</protein>
<evidence type="ECO:0000313" key="3">
    <source>
        <dbReference type="EMBL" id="MQT04681.1"/>
    </source>
</evidence>
<dbReference type="Pfam" id="PF01494">
    <property type="entry name" value="FAD_binding_3"/>
    <property type="match status" value="1"/>
</dbReference>
<evidence type="ECO:0000259" key="2">
    <source>
        <dbReference type="Pfam" id="PF01494"/>
    </source>
</evidence>
<keyword evidence="3" id="KW-0503">Monooxygenase</keyword>
<keyword evidence="4" id="KW-1185">Reference proteome</keyword>
<dbReference type="EMBL" id="VCLA01000192">
    <property type="protein sequence ID" value="MQT04681.1"/>
    <property type="molecule type" value="Genomic_DNA"/>
</dbReference>
<organism evidence="3 4">
    <name type="scientific">Streptomyces jumonjinensis</name>
    <dbReference type="NCBI Taxonomy" id="1945"/>
    <lineage>
        <taxon>Bacteria</taxon>
        <taxon>Bacillati</taxon>
        <taxon>Actinomycetota</taxon>
        <taxon>Actinomycetes</taxon>
        <taxon>Kitasatosporales</taxon>
        <taxon>Streptomycetaceae</taxon>
        <taxon>Streptomyces</taxon>
    </lineage>
</organism>
<comment type="caution">
    <text evidence="3">The sequence shown here is derived from an EMBL/GenBank/DDBJ whole genome shotgun (WGS) entry which is preliminary data.</text>
</comment>
<gene>
    <name evidence="3" type="ORF">FF041_32365</name>
</gene>
<dbReference type="PANTHER" id="PTHR43422">
    <property type="entry name" value="THIAMINE THIAZOLE SYNTHASE"/>
    <property type="match status" value="1"/>
</dbReference>
<dbReference type="OrthoDB" id="9790035at2"/>
<dbReference type="GO" id="GO:0004497">
    <property type="term" value="F:monooxygenase activity"/>
    <property type="evidence" value="ECO:0007669"/>
    <property type="project" value="UniProtKB-KW"/>
</dbReference>
<dbReference type="AlphaFoldDB" id="A0A646KS61"/>
<reference evidence="3 4" key="1">
    <citation type="submission" date="2019-05" db="EMBL/GenBank/DDBJ databases">
        <title>Comparative genomics and metabolomics analyses of clavulanic acid producing Streptomyces species provides insight into specialized metabolism and evolution of beta-lactam biosynthetic gene clusters.</title>
        <authorList>
            <person name="Moore M.A."/>
            <person name="Cruz-Morales P."/>
            <person name="Barona Gomez F."/>
            <person name="Kapil T."/>
        </authorList>
    </citation>
    <scope>NUCLEOTIDE SEQUENCE [LARGE SCALE GENOMIC DNA]</scope>
    <source>
        <strain evidence="3 4">NRRL 5741</strain>
    </source>
</reference>
<evidence type="ECO:0000313" key="4">
    <source>
        <dbReference type="Proteomes" id="UP000419138"/>
    </source>
</evidence>
<dbReference type="InterPro" id="IPR036188">
    <property type="entry name" value="FAD/NAD-bd_sf"/>
</dbReference>
<feature type="region of interest" description="Disordered" evidence="1">
    <location>
        <begin position="479"/>
        <end position="509"/>
    </location>
</feature>
<name>A0A646KS61_STRJU</name>